<dbReference type="InterPro" id="IPR001138">
    <property type="entry name" value="Zn2Cys6_DnaBD"/>
</dbReference>
<dbReference type="PANTHER" id="PTHR47540:SF6">
    <property type="entry name" value="ZN(II)2CYS6 TRANSCRIPTION FACTOR (EUROFUNG)"/>
    <property type="match status" value="1"/>
</dbReference>
<evidence type="ECO:0000259" key="8">
    <source>
        <dbReference type="PROSITE" id="PS50048"/>
    </source>
</evidence>
<keyword evidence="6" id="KW-0539">Nucleus</keyword>
<protein>
    <recommendedName>
        <fullName evidence="8">Zn(2)-C6 fungal-type domain-containing protein</fullName>
    </recommendedName>
</protein>
<keyword evidence="5" id="KW-0804">Transcription</keyword>
<feature type="region of interest" description="Disordered" evidence="7">
    <location>
        <begin position="1"/>
        <end position="22"/>
    </location>
</feature>
<dbReference type="Pfam" id="PF04082">
    <property type="entry name" value="Fungal_trans"/>
    <property type="match status" value="1"/>
</dbReference>
<evidence type="ECO:0000256" key="7">
    <source>
        <dbReference type="SAM" id="MobiDB-lite"/>
    </source>
</evidence>
<sequence length="672" mass="75341">MASQKNPLDTDPISPKPSARKTNTACLQCRERKVRCSGSCPCNNCVRRSAECAFDQEDRKVLVSERLLNQLKRKAEFAERDSSPSSRKRQQKQSNDIRNSEQSNESNDERGEDVLPRMRNPLTTTAAKFVTDPQGRRRFLGPSSTWAYGRQVMSMIREYLNQDVSPLVPLNTDGQALPLDFPSEKQLGGTISMDNLPSLDYAIYLTNTVKFHISQTYHLFDEQSFLNGLFSLYNDGSRPLNGKTRLWYVQYFIIMAFGKALLVRGLSASNPPGGGYFMRAMEMFPDIDGLYQDIVLAIEICCGLALYLQSIDHRNSAYTYLGLGLRIALSQGLHRDPGGENRDHKEAVRERSAWWTLYILDRKFSSLMGAPNSLQDEDISVLFPQPNRSIQKSTTLEMHVKLSRLIAKVLNTVYAVDGRLDSSFLRNVQNMLRQLATLGEELNASVELDLNSLTPLSRVSATINLCYHQCIVLATRPLLMCLLRDKLETRSRGDKTHREIVGPVKALLKASCDSATKSLRILSALYSQDLLETFLPFDLDHAFSASFVLSLVSVIQPFPNSIGDSHLETTTTLLNALTASGNVSARFRQEELQRLHDMLLLVGQEYPDQANAPEAEDTSGFANVSLMPQGVSPNQMLSVASLLETYPGFDVSPDAADNRWLWEGDMPDFSYE</sequence>
<comment type="subcellular location">
    <subcellularLocation>
        <location evidence="1">Nucleus</location>
    </subcellularLocation>
</comment>
<dbReference type="PROSITE" id="PS00463">
    <property type="entry name" value="ZN2_CY6_FUNGAL_1"/>
    <property type="match status" value="1"/>
</dbReference>
<dbReference type="GO" id="GO:0006351">
    <property type="term" value="P:DNA-templated transcription"/>
    <property type="evidence" value="ECO:0007669"/>
    <property type="project" value="InterPro"/>
</dbReference>
<evidence type="ECO:0000256" key="5">
    <source>
        <dbReference type="ARBA" id="ARBA00023163"/>
    </source>
</evidence>
<feature type="compositionally biased region" description="Basic and acidic residues" evidence="7">
    <location>
        <begin position="107"/>
        <end position="116"/>
    </location>
</feature>
<feature type="compositionally biased region" description="Polar residues" evidence="7">
    <location>
        <begin position="96"/>
        <end position="105"/>
    </location>
</feature>
<reference evidence="9" key="1">
    <citation type="submission" date="2020-10" db="EMBL/GenBank/DDBJ databases">
        <title>High-Quality Genome Resource of Clonostachys rosea strain S41 by Oxford Nanopore Long-Read Sequencing.</title>
        <authorList>
            <person name="Wang H."/>
        </authorList>
    </citation>
    <scope>NUCLEOTIDE SEQUENCE</scope>
    <source>
        <strain evidence="9">S41</strain>
    </source>
</reference>
<feature type="region of interest" description="Disordered" evidence="7">
    <location>
        <begin position="74"/>
        <end position="128"/>
    </location>
</feature>
<evidence type="ECO:0000256" key="2">
    <source>
        <dbReference type="ARBA" id="ARBA00022723"/>
    </source>
</evidence>
<dbReference type="InterPro" id="IPR051711">
    <property type="entry name" value="Stress_Response_Reg"/>
</dbReference>
<dbReference type="GO" id="GO:0045944">
    <property type="term" value="P:positive regulation of transcription by RNA polymerase II"/>
    <property type="evidence" value="ECO:0007669"/>
    <property type="project" value="TreeGrafter"/>
</dbReference>
<evidence type="ECO:0000256" key="4">
    <source>
        <dbReference type="ARBA" id="ARBA00023125"/>
    </source>
</evidence>
<dbReference type="CDD" id="cd12148">
    <property type="entry name" value="fungal_TF_MHR"/>
    <property type="match status" value="1"/>
</dbReference>
<dbReference type="GO" id="GO:0000981">
    <property type="term" value="F:DNA-binding transcription factor activity, RNA polymerase II-specific"/>
    <property type="evidence" value="ECO:0007669"/>
    <property type="project" value="InterPro"/>
</dbReference>
<comment type="caution">
    <text evidence="9">The sequence shown here is derived from an EMBL/GenBank/DDBJ whole genome shotgun (WGS) entry which is preliminary data.</text>
</comment>
<keyword evidence="3" id="KW-0805">Transcription regulation</keyword>
<evidence type="ECO:0000256" key="3">
    <source>
        <dbReference type="ARBA" id="ARBA00023015"/>
    </source>
</evidence>
<dbReference type="SMART" id="SM00906">
    <property type="entry name" value="Fungal_trans"/>
    <property type="match status" value="1"/>
</dbReference>
<dbReference type="Gene3D" id="4.10.240.10">
    <property type="entry name" value="Zn(2)-C6 fungal-type DNA-binding domain"/>
    <property type="match status" value="1"/>
</dbReference>
<accession>A0A8H7K6H6</accession>
<evidence type="ECO:0000313" key="10">
    <source>
        <dbReference type="Proteomes" id="UP000616885"/>
    </source>
</evidence>
<keyword evidence="2" id="KW-0479">Metal-binding</keyword>
<name>A0A8H7K6H6_BIOOC</name>
<evidence type="ECO:0000256" key="1">
    <source>
        <dbReference type="ARBA" id="ARBA00004123"/>
    </source>
</evidence>
<dbReference type="SUPFAM" id="SSF57701">
    <property type="entry name" value="Zn2/Cys6 DNA-binding domain"/>
    <property type="match status" value="1"/>
</dbReference>
<keyword evidence="4" id="KW-0238">DNA-binding</keyword>
<dbReference type="AlphaFoldDB" id="A0A8H7K6H6"/>
<dbReference type="PROSITE" id="PS50048">
    <property type="entry name" value="ZN2_CY6_FUNGAL_2"/>
    <property type="match status" value="1"/>
</dbReference>
<dbReference type="GO" id="GO:0043565">
    <property type="term" value="F:sequence-specific DNA binding"/>
    <property type="evidence" value="ECO:0007669"/>
    <property type="project" value="TreeGrafter"/>
</dbReference>
<dbReference type="Proteomes" id="UP000616885">
    <property type="component" value="Unassembled WGS sequence"/>
</dbReference>
<dbReference type="GO" id="GO:0005634">
    <property type="term" value="C:nucleus"/>
    <property type="evidence" value="ECO:0007669"/>
    <property type="project" value="UniProtKB-SubCell"/>
</dbReference>
<gene>
    <name evidence="9" type="ORF">IM811_005548</name>
</gene>
<evidence type="ECO:0000256" key="6">
    <source>
        <dbReference type="ARBA" id="ARBA00023242"/>
    </source>
</evidence>
<dbReference type="SMART" id="SM00066">
    <property type="entry name" value="GAL4"/>
    <property type="match status" value="1"/>
</dbReference>
<dbReference type="Pfam" id="PF00172">
    <property type="entry name" value="Zn_clus"/>
    <property type="match status" value="1"/>
</dbReference>
<feature type="domain" description="Zn(2)-C6 fungal-type" evidence="8">
    <location>
        <begin position="25"/>
        <end position="54"/>
    </location>
</feature>
<proteinExistence type="predicted"/>
<dbReference type="EMBL" id="JADCTT010000014">
    <property type="protein sequence ID" value="KAF9744767.1"/>
    <property type="molecule type" value="Genomic_DNA"/>
</dbReference>
<dbReference type="InterPro" id="IPR036864">
    <property type="entry name" value="Zn2-C6_fun-type_DNA-bd_sf"/>
</dbReference>
<dbReference type="InterPro" id="IPR007219">
    <property type="entry name" value="XnlR_reg_dom"/>
</dbReference>
<dbReference type="CDD" id="cd00067">
    <property type="entry name" value="GAL4"/>
    <property type="match status" value="1"/>
</dbReference>
<organism evidence="9 10">
    <name type="scientific">Bionectria ochroleuca</name>
    <name type="common">Gliocladium roseum</name>
    <dbReference type="NCBI Taxonomy" id="29856"/>
    <lineage>
        <taxon>Eukaryota</taxon>
        <taxon>Fungi</taxon>
        <taxon>Dikarya</taxon>
        <taxon>Ascomycota</taxon>
        <taxon>Pezizomycotina</taxon>
        <taxon>Sordariomycetes</taxon>
        <taxon>Hypocreomycetidae</taxon>
        <taxon>Hypocreales</taxon>
        <taxon>Bionectriaceae</taxon>
        <taxon>Clonostachys</taxon>
    </lineage>
</organism>
<dbReference type="PANTHER" id="PTHR47540">
    <property type="entry name" value="THIAMINE REPRESSIBLE GENES REGULATORY PROTEIN THI5"/>
    <property type="match status" value="1"/>
</dbReference>
<dbReference type="GO" id="GO:0008270">
    <property type="term" value="F:zinc ion binding"/>
    <property type="evidence" value="ECO:0007669"/>
    <property type="project" value="InterPro"/>
</dbReference>
<evidence type="ECO:0000313" key="9">
    <source>
        <dbReference type="EMBL" id="KAF9744767.1"/>
    </source>
</evidence>